<reference evidence="1" key="1">
    <citation type="submission" date="2014-09" db="EMBL/GenBank/DDBJ databases">
        <authorList>
            <person name="Magalhaes I.L.F."/>
            <person name="Oliveira U."/>
            <person name="Santos F.R."/>
            <person name="Vidigal T.H.D.A."/>
            <person name="Brescovit A.D."/>
            <person name="Santos A.J."/>
        </authorList>
    </citation>
    <scope>NUCLEOTIDE SEQUENCE</scope>
    <source>
        <tissue evidence="1">Shoot tissue taken approximately 20 cm above the soil surface</tissue>
    </source>
</reference>
<proteinExistence type="predicted"/>
<dbReference type="AlphaFoldDB" id="A0A0A8YZU6"/>
<sequence>MTGFNVITSCFLNYFL</sequence>
<organism evidence="1">
    <name type="scientific">Arundo donax</name>
    <name type="common">Giant reed</name>
    <name type="synonym">Donax arundinaceus</name>
    <dbReference type="NCBI Taxonomy" id="35708"/>
    <lineage>
        <taxon>Eukaryota</taxon>
        <taxon>Viridiplantae</taxon>
        <taxon>Streptophyta</taxon>
        <taxon>Embryophyta</taxon>
        <taxon>Tracheophyta</taxon>
        <taxon>Spermatophyta</taxon>
        <taxon>Magnoliopsida</taxon>
        <taxon>Liliopsida</taxon>
        <taxon>Poales</taxon>
        <taxon>Poaceae</taxon>
        <taxon>PACMAD clade</taxon>
        <taxon>Arundinoideae</taxon>
        <taxon>Arundineae</taxon>
        <taxon>Arundo</taxon>
    </lineage>
</organism>
<reference evidence="1" key="2">
    <citation type="journal article" date="2015" name="Data Brief">
        <title>Shoot transcriptome of the giant reed, Arundo donax.</title>
        <authorList>
            <person name="Barrero R.A."/>
            <person name="Guerrero F.D."/>
            <person name="Moolhuijzen P."/>
            <person name="Goolsby J.A."/>
            <person name="Tidwell J."/>
            <person name="Bellgard S.E."/>
            <person name="Bellgard M.I."/>
        </authorList>
    </citation>
    <scope>NUCLEOTIDE SEQUENCE</scope>
    <source>
        <tissue evidence="1">Shoot tissue taken approximately 20 cm above the soil surface</tissue>
    </source>
</reference>
<evidence type="ECO:0000313" key="1">
    <source>
        <dbReference type="EMBL" id="JAD30030.1"/>
    </source>
</evidence>
<name>A0A0A8YZU6_ARUDO</name>
<accession>A0A0A8YZU6</accession>
<protein>
    <submittedName>
        <fullName evidence="1">Uncharacterized protein</fullName>
    </submittedName>
</protein>
<dbReference type="EMBL" id="GBRH01267865">
    <property type="protein sequence ID" value="JAD30030.1"/>
    <property type="molecule type" value="Transcribed_RNA"/>
</dbReference>